<proteinExistence type="predicted"/>
<dbReference type="Proteomes" id="UP000007319">
    <property type="component" value="Chromosome"/>
</dbReference>
<dbReference type="AlphaFoldDB" id="A0A9P1NKQ0"/>
<sequence length="23" mass="2513">MTRLSVQGFIGALSAPEPVFHRV</sequence>
<evidence type="ECO:0000313" key="2">
    <source>
        <dbReference type="Proteomes" id="UP000007319"/>
    </source>
</evidence>
<gene>
    <name evidence="1" type="ORF">AZOBR_10360</name>
</gene>
<name>A0A9P1NKQ0_9PROT</name>
<reference evidence="1 2" key="1">
    <citation type="journal article" date="2011" name="PLoS Genet.">
        <title>Azospirillum genomes reveal transition of bacteria from aquatic to terrestrial environments.</title>
        <authorList>
            <person name="Wisniewski-Dye F."/>
            <person name="Borziak K."/>
            <person name="Khalsa-Moyers G."/>
            <person name="Alexandre G."/>
            <person name="Sukharnikov L.O."/>
            <person name="Wuichet K."/>
            <person name="Hurst G.B."/>
            <person name="McDonald W.H."/>
            <person name="Robertson J.S."/>
            <person name="Barbe V."/>
            <person name="Calteau A."/>
            <person name="Rouy Z."/>
            <person name="Mangenot S."/>
            <person name="Prigent-Combaret C."/>
            <person name="Normand P."/>
            <person name="Boyer M."/>
            <person name="Siguier P."/>
            <person name="Dessaux Y."/>
            <person name="Elmerich C."/>
            <person name="Condemine G."/>
            <person name="Krishnen G."/>
            <person name="Kennedy I."/>
            <person name="Paterson A.H."/>
            <person name="Gonzalez V."/>
            <person name="Mavingui P."/>
            <person name="Zhulin I.B."/>
        </authorList>
    </citation>
    <scope>NUCLEOTIDE SEQUENCE [LARGE SCALE GENOMIC DNA]</scope>
    <source>
        <strain evidence="1 2">Sp245</strain>
    </source>
</reference>
<dbReference type="EMBL" id="HE577327">
    <property type="protein sequence ID" value="CCC96573.1"/>
    <property type="molecule type" value="Genomic_DNA"/>
</dbReference>
<organism evidence="1 2">
    <name type="scientific">Azospirillum baldaniorum</name>
    <dbReference type="NCBI Taxonomy" id="1064539"/>
    <lineage>
        <taxon>Bacteria</taxon>
        <taxon>Pseudomonadati</taxon>
        <taxon>Pseudomonadota</taxon>
        <taxon>Alphaproteobacteria</taxon>
        <taxon>Rhodospirillales</taxon>
        <taxon>Azospirillaceae</taxon>
        <taxon>Azospirillum</taxon>
    </lineage>
</organism>
<keyword evidence="2" id="KW-1185">Reference proteome</keyword>
<protein>
    <submittedName>
        <fullName evidence="1">Uncharacterized protein</fullName>
    </submittedName>
</protein>
<dbReference type="KEGG" id="abs:AZOBR_10360"/>
<accession>A0A9P1NKQ0</accession>
<evidence type="ECO:0000313" key="1">
    <source>
        <dbReference type="EMBL" id="CCC96573.1"/>
    </source>
</evidence>